<proteinExistence type="predicted"/>
<reference evidence="2" key="1">
    <citation type="journal article" date="2018" name="Genome Biol.">
        <title>SKESA: strategic k-mer extension for scrupulous assemblies.</title>
        <authorList>
            <person name="Souvorov A."/>
            <person name="Agarwala R."/>
            <person name="Lipman D.J."/>
        </authorList>
    </citation>
    <scope>NUCLEOTIDE SEQUENCE</scope>
    <source>
        <strain evidence="1">ILBSalm5516249</strain>
        <strain evidence="2">ILBSalm5516252</strain>
    </source>
</reference>
<feature type="non-terminal residue" evidence="2">
    <location>
        <position position="26"/>
    </location>
</feature>
<dbReference type="AlphaFoldDB" id="A0A6Y0CUI8"/>
<sequence length="26" mass="2976">MKMNRPRNLYSLKGILCSSLLLFCCA</sequence>
<protein>
    <submittedName>
        <fullName evidence="2">Thiol:disulfide interchange protein</fullName>
    </submittedName>
</protein>
<reference evidence="2" key="2">
    <citation type="submission" date="2019-02" db="EMBL/GenBank/DDBJ databases">
        <authorList>
            <consortium name="NCBI Pathogen Detection Project"/>
        </authorList>
    </citation>
    <scope>NUCLEOTIDE SEQUENCE</scope>
    <source>
        <strain evidence="1">ILBSalm5516249</strain>
        <strain evidence="2">ILBSalm5516252</strain>
    </source>
</reference>
<evidence type="ECO:0000313" key="2">
    <source>
        <dbReference type="EMBL" id="HAB3061230.1"/>
    </source>
</evidence>
<evidence type="ECO:0000313" key="1">
    <source>
        <dbReference type="EMBL" id="HAB1256803.1"/>
    </source>
</evidence>
<gene>
    <name evidence="1" type="ORF">GI648_23410</name>
    <name evidence="2" type="ORF">GJF81_23430</name>
</gene>
<accession>A0A6Y0CUI8</accession>
<comment type="caution">
    <text evidence="2">The sequence shown here is derived from an EMBL/GenBank/DDBJ whole genome shotgun (WGS) entry which is preliminary data.</text>
</comment>
<dbReference type="EMBL" id="DAAGHF010000031">
    <property type="protein sequence ID" value="HAB3061230.1"/>
    <property type="molecule type" value="Genomic_DNA"/>
</dbReference>
<dbReference type="EMBL" id="DAAFSE010000032">
    <property type="protein sequence ID" value="HAB1256803.1"/>
    <property type="molecule type" value="Genomic_DNA"/>
</dbReference>
<organism evidence="2">
    <name type="scientific">Salmonella enteritidis</name>
    <dbReference type="NCBI Taxonomy" id="149539"/>
    <lineage>
        <taxon>Bacteria</taxon>
        <taxon>Pseudomonadati</taxon>
        <taxon>Pseudomonadota</taxon>
        <taxon>Gammaproteobacteria</taxon>
        <taxon>Enterobacterales</taxon>
        <taxon>Enterobacteriaceae</taxon>
        <taxon>Salmonella</taxon>
    </lineage>
</organism>
<name>A0A6Y0CUI8_SALEN</name>